<dbReference type="PANTHER" id="PTHR43792:SF1">
    <property type="entry name" value="N-ACETYLTRANSFERASE DOMAIN-CONTAINING PROTEIN"/>
    <property type="match status" value="1"/>
</dbReference>
<dbReference type="Pfam" id="PF13302">
    <property type="entry name" value="Acetyltransf_3"/>
    <property type="match status" value="1"/>
</dbReference>
<dbReference type="EMBL" id="FQUU01000005">
    <property type="protein sequence ID" value="SHE98697.1"/>
    <property type="molecule type" value="Genomic_DNA"/>
</dbReference>
<evidence type="ECO:0000259" key="1">
    <source>
        <dbReference type="PROSITE" id="PS51186"/>
    </source>
</evidence>
<feature type="domain" description="N-acetyltransferase" evidence="1">
    <location>
        <begin position="10"/>
        <end position="166"/>
    </location>
</feature>
<reference evidence="2 3" key="1">
    <citation type="submission" date="2016-11" db="EMBL/GenBank/DDBJ databases">
        <authorList>
            <person name="Jaros S."/>
            <person name="Januszkiewicz K."/>
            <person name="Wedrychowicz H."/>
        </authorList>
    </citation>
    <scope>NUCLEOTIDE SEQUENCE [LARGE SCALE GENOMIC DNA]</scope>
    <source>
        <strain evidence="2 3">DSM 18119</strain>
    </source>
</reference>
<dbReference type="RefSeq" id="WP_072834754.1">
    <property type="nucleotide sequence ID" value="NZ_FQUU01000005.1"/>
</dbReference>
<keyword evidence="2" id="KW-0808">Transferase</keyword>
<dbReference type="InterPro" id="IPR016181">
    <property type="entry name" value="Acyl_CoA_acyltransferase"/>
</dbReference>
<dbReference type="AlphaFoldDB" id="A0A1M4XYQ6"/>
<dbReference type="InterPro" id="IPR000182">
    <property type="entry name" value="GNAT_dom"/>
</dbReference>
<dbReference type="Gene3D" id="3.40.630.30">
    <property type="match status" value="1"/>
</dbReference>
<keyword evidence="3" id="KW-1185">Reference proteome</keyword>
<dbReference type="SUPFAM" id="SSF55729">
    <property type="entry name" value="Acyl-CoA N-acyltransferases (Nat)"/>
    <property type="match status" value="1"/>
</dbReference>
<organism evidence="2 3">
    <name type="scientific">Flavisolibacter ginsengisoli DSM 18119</name>
    <dbReference type="NCBI Taxonomy" id="1121884"/>
    <lineage>
        <taxon>Bacteria</taxon>
        <taxon>Pseudomonadati</taxon>
        <taxon>Bacteroidota</taxon>
        <taxon>Chitinophagia</taxon>
        <taxon>Chitinophagales</taxon>
        <taxon>Chitinophagaceae</taxon>
        <taxon>Flavisolibacter</taxon>
    </lineage>
</organism>
<sequence length="168" mass="18729">MKLILETERLLLREFTLDDTAFIIELLNSPGWIKYIGDRNIKTEKQALAYLHNGPLKSYQLNGFGLSMVEKKEGKVPIGMCGIIKRDTLNNPDIGFAFLPEYYGQGYALEIASATLNYAKQTLGLPVISAITLPGNSRSVRLLEKIGLQFSQTIVFPGSEEELLLYNG</sequence>
<dbReference type="Proteomes" id="UP000184048">
    <property type="component" value="Unassembled WGS sequence"/>
</dbReference>
<dbReference type="STRING" id="1121884.SAMN02745131_01534"/>
<dbReference type="PROSITE" id="PS51186">
    <property type="entry name" value="GNAT"/>
    <property type="match status" value="1"/>
</dbReference>
<gene>
    <name evidence="2" type="ORF">SAMN02745131_01534</name>
</gene>
<dbReference type="PANTHER" id="PTHR43792">
    <property type="entry name" value="GNAT FAMILY, PUTATIVE (AFU_ORTHOLOGUE AFUA_3G00765)-RELATED-RELATED"/>
    <property type="match status" value="1"/>
</dbReference>
<dbReference type="OrthoDB" id="9798081at2"/>
<accession>A0A1M4XYQ6</accession>
<name>A0A1M4XYQ6_9BACT</name>
<evidence type="ECO:0000313" key="2">
    <source>
        <dbReference type="EMBL" id="SHE98697.1"/>
    </source>
</evidence>
<protein>
    <submittedName>
        <fullName evidence="2">Protein N-acetyltransferase, RimJ/RimL family</fullName>
    </submittedName>
</protein>
<dbReference type="GO" id="GO:0016747">
    <property type="term" value="F:acyltransferase activity, transferring groups other than amino-acyl groups"/>
    <property type="evidence" value="ECO:0007669"/>
    <property type="project" value="InterPro"/>
</dbReference>
<proteinExistence type="predicted"/>
<dbReference type="InterPro" id="IPR051531">
    <property type="entry name" value="N-acetyltransferase"/>
</dbReference>
<evidence type="ECO:0000313" key="3">
    <source>
        <dbReference type="Proteomes" id="UP000184048"/>
    </source>
</evidence>